<evidence type="ECO:0000256" key="1">
    <source>
        <dbReference type="ARBA" id="ARBA00022679"/>
    </source>
</evidence>
<dbReference type="InterPro" id="IPR045078">
    <property type="entry name" value="TST/MPST-like"/>
</dbReference>
<dbReference type="InterPro" id="IPR001763">
    <property type="entry name" value="Rhodanese-like_dom"/>
</dbReference>
<dbReference type="CDD" id="cd01448">
    <property type="entry name" value="TST_Repeat_1"/>
    <property type="match status" value="1"/>
</dbReference>
<dbReference type="SUPFAM" id="SSF52821">
    <property type="entry name" value="Rhodanese/Cell cycle control phosphatase"/>
    <property type="match status" value="2"/>
</dbReference>
<name>A0A9P1N3W9_9PELO</name>
<dbReference type="Proteomes" id="UP001152747">
    <property type="component" value="Unassembled WGS sequence"/>
</dbReference>
<dbReference type="Pfam" id="PF00581">
    <property type="entry name" value="Rhodanese"/>
    <property type="match status" value="1"/>
</dbReference>
<dbReference type="AlphaFoldDB" id="A0A9P1N3W9"/>
<dbReference type="SMART" id="SM00450">
    <property type="entry name" value="RHOD"/>
    <property type="match status" value="2"/>
</dbReference>
<sequence length="306" mass="34638">MPGLKKIIDVAQVNTLLQRKLLNSNQGVRLLDCSYALAPRQDWRQFEKESYAKFDLDSSSPSRKLYLSAHIPQARRFFEKYAQKLGLNAGEHLIFYGKGAFGGMLFASKCAWLFKSYGHENISLVDGGFDGWKRAGFEVSQEDLRLQPGNWKAQNAIEKHVITYEELETKENGSEKQNFEKSDEFNFLDSRGRGQFEGTEDTGLDPNKVNGTRIAGFKNFPSAELLQKPGILKSEDEIRQWFNKNGYNPSLPTVTSCNSGVQAALLAFVMDWALPESRPRLFNGSLKEVELRDPKKISEGPQHLPH</sequence>
<dbReference type="PANTHER" id="PTHR11364">
    <property type="entry name" value="THIOSULFATE SULFERTANSFERASE"/>
    <property type="match status" value="1"/>
</dbReference>
<evidence type="ECO:0000313" key="5">
    <source>
        <dbReference type="Proteomes" id="UP001152747"/>
    </source>
</evidence>
<proteinExistence type="predicted"/>
<keyword evidence="2" id="KW-0677">Repeat</keyword>
<comment type="caution">
    <text evidence="4">The sequence shown here is derived from an EMBL/GenBank/DDBJ whole genome shotgun (WGS) entry which is preliminary data.</text>
</comment>
<gene>
    <name evidence="4" type="ORF">CAMP_LOCUS12780</name>
</gene>
<dbReference type="GO" id="GO:0004792">
    <property type="term" value="F:thiosulfate-cyanide sulfurtransferase activity"/>
    <property type="evidence" value="ECO:0007669"/>
    <property type="project" value="TreeGrafter"/>
</dbReference>
<protein>
    <recommendedName>
        <fullName evidence="3">Rhodanese domain-containing protein</fullName>
    </recommendedName>
</protein>
<dbReference type="Gene3D" id="3.40.250.10">
    <property type="entry name" value="Rhodanese-like domain"/>
    <property type="match status" value="2"/>
</dbReference>
<dbReference type="PROSITE" id="PS50206">
    <property type="entry name" value="RHODANESE_3"/>
    <property type="match status" value="2"/>
</dbReference>
<evidence type="ECO:0000313" key="4">
    <source>
        <dbReference type="EMBL" id="CAI5450143.1"/>
    </source>
</evidence>
<dbReference type="GO" id="GO:0005739">
    <property type="term" value="C:mitochondrion"/>
    <property type="evidence" value="ECO:0007669"/>
    <property type="project" value="TreeGrafter"/>
</dbReference>
<evidence type="ECO:0000259" key="3">
    <source>
        <dbReference type="PROSITE" id="PS50206"/>
    </source>
</evidence>
<dbReference type="InterPro" id="IPR036873">
    <property type="entry name" value="Rhodanese-like_dom_sf"/>
</dbReference>
<reference evidence="4" key="1">
    <citation type="submission" date="2022-11" db="EMBL/GenBank/DDBJ databases">
        <authorList>
            <person name="Kikuchi T."/>
        </authorList>
    </citation>
    <scope>NUCLEOTIDE SEQUENCE</scope>
    <source>
        <strain evidence="4">PS1010</strain>
    </source>
</reference>
<keyword evidence="1" id="KW-0808">Transferase</keyword>
<feature type="domain" description="Rhodanese" evidence="3">
    <location>
        <begin position="181"/>
        <end position="298"/>
    </location>
</feature>
<dbReference type="OrthoDB" id="270167at2759"/>
<keyword evidence="5" id="KW-1185">Reference proteome</keyword>
<accession>A0A9P1N3W9</accession>
<organism evidence="4 5">
    <name type="scientific">Caenorhabditis angaria</name>
    <dbReference type="NCBI Taxonomy" id="860376"/>
    <lineage>
        <taxon>Eukaryota</taxon>
        <taxon>Metazoa</taxon>
        <taxon>Ecdysozoa</taxon>
        <taxon>Nematoda</taxon>
        <taxon>Chromadorea</taxon>
        <taxon>Rhabditida</taxon>
        <taxon>Rhabditina</taxon>
        <taxon>Rhabditomorpha</taxon>
        <taxon>Rhabditoidea</taxon>
        <taxon>Rhabditidae</taxon>
        <taxon>Peloderinae</taxon>
        <taxon>Caenorhabditis</taxon>
    </lineage>
</organism>
<dbReference type="EMBL" id="CANHGI010000005">
    <property type="protein sequence ID" value="CAI5450143.1"/>
    <property type="molecule type" value="Genomic_DNA"/>
</dbReference>
<feature type="domain" description="Rhodanese" evidence="3">
    <location>
        <begin position="24"/>
        <end position="141"/>
    </location>
</feature>
<evidence type="ECO:0000256" key="2">
    <source>
        <dbReference type="ARBA" id="ARBA00022737"/>
    </source>
</evidence>
<dbReference type="PANTHER" id="PTHR11364:SF7">
    <property type="entry name" value="THIOSULFATE SULFURTRANSFERASE MPST-1-RELATED"/>
    <property type="match status" value="1"/>
</dbReference>